<dbReference type="InterPro" id="IPR035476">
    <property type="entry name" value="SIS_PGI_1"/>
</dbReference>
<dbReference type="SUPFAM" id="SSF53697">
    <property type="entry name" value="SIS domain"/>
    <property type="match status" value="1"/>
</dbReference>
<sequence length="531" mass="58454">MHSSSNKNRVWSSLEEHCKGISKKSLTELFDENPNRGSDFSTSFEDLWVDISKQLVDSTTIELLSDLAEESKINQFFLDMMAGSPVNSNEKKPALHTALRAPKDSKILVEGTNVIPRITETLEKMEEFSHLIRNGKLLGSTGAPITSVVALGIGGSNLGSSMAHKALSKFSHAEMTIRFCSSIDALDLDQTLDGLNPETTIFIVTSKSFNTRETLLLMENARKWLEDSAVVTELSKHFVGITGSRDKALNSGLKESMIFDLPDWVGGRFSLSSAAGLVLMISIGSDEFSHLLAGMNKIDNKTVSESFESNGTLLLALTDIWNRSFLDYPTMAVIPYSSQMSYFPPYLQQLMMESLGKNNRTSEHEFGNSVGSVIWGSTGTESQHAFFQFLHQGTDVVPCEMLGFSSSYDHSHQELQNSLFANLLAQSEALAFGSGTGEKDLIREKKLDGNRPSTVILAPKLTPFILGQLVSLYEHRTVASGVIWGVNPFDQWGVELGKSIAIDIELEMNDTSSSKDATTRNSSSEKLLERF</sequence>
<dbReference type="GO" id="GO:0097367">
    <property type="term" value="F:carbohydrate derivative binding"/>
    <property type="evidence" value="ECO:0007669"/>
    <property type="project" value="InterPro"/>
</dbReference>
<dbReference type="GO" id="GO:0006094">
    <property type="term" value="P:gluconeogenesis"/>
    <property type="evidence" value="ECO:0007669"/>
    <property type="project" value="UniProtKB-KW"/>
</dbReference>
<dbReference type="UniPathway" id="UPA00109">
    <property type="reaction ID" value="UER00181"/>
</dbReference>
<dbReference type="AlphaFoldDB" id="A0A381ZW70"/>
<protein>
    <recommendedName>
        <fullName evidence="3">glucose-6-phosphate isomerase</fullName>
        <ecNumber evidence="3">5.3.1.9</ecNumber>
    </recommendedName>
</protein>
<dbReference type="CDD" id="cd05015">
    <property type="entry name" value="SIS_PGI_1"/>
    <property type="match status" value="1"/>
</dbReference>
<dbReference type="PROSITE" id="PS51463">
    <property type="entry name" value="P_GLUCOSE_ISOMERASE_3"/>
    <property type="match status" value="1"/>
</dbReference>
<evidence type="ECO:0000256" key="3">
    <source>
        <dbReference type="ARBA" id="ARBA00011952"/>
    </source>
</evidence>
<proteinExistence type="inferred from homology"/>
<dbReference type="GO" id="GO:0006096">
    <property type="term" value="P:glycolytic process"/>
    <property type="evidence" value="ECO:0007669"/>
    <property type="project" value="UniProtKB-UniPathway"/>
</dbReference>
<dbReference type="EC" id="5.3.1.9" evidence="3"/>
<dbReference type="InterPro" id="IPR023096">
    <property type="entry name" value="G6P_Isomerase_C"/>
</dbReference>
<evidence type="ECO:0000256" key="4">
    <source>
        <dbReference type="ARBA" id="ARBA00022432"/>
    </source>
</evidence>
<organism evidence="9">
    <name type="scientific">marine metagenome</name>
    <dbReference type="NCBI Taxonomy" id="408172"/>
    <lineage>
        <taxon>unclassified sequences</taxon>
        <taxon>metagenomes</taxon>
        <taxon>ecological metagenomes</taxon>
    </lineage>
</organism>
<dbReference type="GO" id="GO:0004347">
    <property type="term" value="F:glucose-6-phosphate isomerase activity"/>
    <property type="evidence" value="ECO:0007669"/>
    <property type="project" value="UniProtKB-EC"/>
</dbReference>
<dbReference type="PROSITE" id="PS00765">
    <property type="entry name" value="P_GLUCOSE_ISOMERASE_1"/>
    <property type="match status" value="1"/>
</dbReference>
<dbReference type="GO" id="GO:0048029">
    <property type="term" value="F:monosaccharide binding"/>
    <property type="evidence" value="ECO:0007669"/>
    <property type="project" value="TreeGrafter"/>
</dbReference>
<feature type="non-terminal residue" evidence="9">
    <location>
        <position position="1"/>
    </location>
</feature>
<evidence type="ECO:0000256" key="5">
    <source>
        <dbReference type="ARBA" id="ARBA00023152"/>
    </source>
</evidence>
<reference evidence="9" key="1">
    <citation type="submission" date="2018-05" db="EMBL/GenBank/DDBJ databases">
        <authorList>
            <person name="Lanie J.A."/>
            <person name="Ng W.-L."/>
            <person name="Kazmierczak K.M."/>
            <person name="Andrzejewski T.M."/>
            <person name="Davidsen T.M."/>
            <person name="Wayne K.J."/>
            <person name="Tettelin H."/>
            <person name="Glass J.I."/>
            <person name="Rusch D."/>
            <person name="Podicherti R."/>
            <person name="Tsui H.-C.T."/>
            <person name="Winkler M.E."/>
        </authorList>
    </citation>
    <scope>NUCLEOTIDE SEQUENCE</scope>
</reference>
<feature type="compositionally biased region" description="Polar residues" evidence="8">
    <location>
        <begin position="511"/>
        <end position="525"/>
    </location>
</feature>
<dbReference type="InterPro" id="IPR035482">
    <property type="entry name" value="SIS_PGI_2"/>
</dbReference>
<keyword evidence="5" id="KW-0324">Glycolysis</keyword>
<dbReference type="PANTHER" id="PTHR11469:SF1">
    <property type="entry name" value="GLUCOSE-6-PHOSPHATE ISOMERASE"/>
    <property type="match status" value="1"/>
</dbReference>
<dbReference type="InterPro" id="IPR046348">
    <property type="entry name" value="SIS_dom_sf"/>
</dbReference>
<evidence type="ECO:0000256" key="7">
    <source>
        <dbReference type="ARBA" id="ARBA00029321"/>
    </source>
</evidence>
<dbReference type="CDD" id="cd05016">
    <property type="entry name" value="SIS_PGI_2"/>
    <property type="match status" value="1"/>
</dbReference>
<evidence type="ECO:0000256" key="2">
    <source>
        <dbReference type="ARBA" id="ARBA00006604"/>
    </source>
</evidence>
<evidence type="ECO:0000313" key="9">
    <source>
        <dbReference type="EMBL" id="SVA92973.1"/>
    </source>
</evidence>
<dbReference type="GO" id="GO:0005829">
    <property type="term" value="C:cytosol"/>
    <property type="evidence" value="ECO:0007669"/>
    <property type="project" value="TreeGrafter"/>
</dbReference>
<gene>
    <name evidence="9" type="ORF">METZ01_LOCUS145827</name>
</gene>
<dbReference type="InterPro" id="IPR018189">
    <property type="entry name" value="Phosphoglucose_isomerase_CS"/>
</dbReference>
<evidence type="ECO:0000256" key="1">
    <source>
        <dbReference type="ARBA" id="ARBA00004926"/>
    </source>
</evidence>
<dbReference type="PROSITE" id="PS00174">
    <property type="entry name" value="P_GLUCOSE_ISOMERASE_2"/>
    <property type="match status" value="1"/>
</dbReference>
<comment type="similarity">
    <text evidence="2">Belongs to the GPI family.</text>
</comment>
<dbReference type="NCBIfam" id="NF001211">
    <property type="entry name" value="PRK00179.1"/>
    <property type="match status" value="1"/>
</dbReference>
<feature type="region of interest" description="Disordered" evidence="8">
    <location>
        <begin position="511"/>
        <end position="531"/>
    </location>
</feature>
<evidence type="ECO:0000256" key="8">
    <source>
        <dbReference type="SAM" id="MobiDB-lite"/>
    </source>
</evidence>
<dbReference type="Gene3D" id="1.10.1390.10">
    <property type="match status" value="1"/>
</dbReference>
<dbReference type="PRINTS" id="PR00662">
    <property type="entry name" value="G6PISOMERASE"/>
</dbReference>
<feature type="non-terminal residue" evidence="9">
    <location>
        <position position="531"/>
    </location>
</feature>
<dbReference type="Pfam" id="PF00342">
    <property type="entry name" value="PGI"/>
    <property type="match status" value="1"/>
</dbReference>
<dbReference type="HAMAP" id="MF_00473">
    <property type="entry name" value="G6P_isomerase"/>
    <property type="match status" value="1"/>
</dbReference>
<comment type="pathway">
    <text evidence="1">Carbohydrate degradation; glycolysis; D-glyceraldehyde 3-phosphate and glycerone phosphate from D-glucose: step 2/4.</text>
</comment>
<name>A0A381ZW70_9ZZZZ</name>
<keyword evidence="4" id="KW-0312">Gluconeogenesis</keyword>
<dbReference type="Gene3D" id="3.40.50.10490">
    <property type="entry name" value="Glucose-6-phosphate isomerase like protein, domain 1"/>
    <property type="match status" value="2"/>
</dbReference>
<comment type="catalytic activity">
    <reaction evidence="7">
        <text>alpha-D-glucose 6-phosphate = beta-D-fructose 6-phosphate</text>
        <dbReference type="Rhea" id="RHEA:11816"/>
        <dbReference type="ChEBI" id="CHEBI:57634"/>
        <dbReference type="ChEBI" id="CHEBI:58225"/>
        <dbReference type="EC" id="5.3.1.9"/>
    </reaction>
</comment>
<accession>A0A381ZW70</accession>
<dbReference type="InterPro" id="IPR001672">
    <property type="entry name" value="G6P_Isomerase"/>
</dbReference>
<dbReference type="GO" id="GO:0051156">
    <property type="term" value="P:glucose 6-phosphate metabolic process"/>
    <property type="evidence" value="ECO:0007669"/>
    <property type="project" value="TreeGrafter"/>
</dbReference>
<keyword evidence="6" id="KW-0413">Isomerase</keyword>
<dbReference type="EMBL" id="UINC01022738">
    <property type="protein sequence ID" value="SVA92973.1"/>
    <property type="molecule type" value="Genomic_DNA"/>
</dbReference>
<dbReference type="PANTHER" id="PTHR11469">
    <property type="entry name" value="GLUCOSE-6-PHOSPHATE ISOMERASE"/>
    <property type="match status" value="1"/>
</dbReference>
<evidence type="ECO:0000256" key="6">
    <source>
        <dbReference type="ARBA" id="ARBA00023235"/>
    </source>
</evidence>